<dbReference type="PANTHER" id="PTHR12975:SF6">
    <property type="entry name" value="TRAFFICKING PROTEIN PARTICLE COMPLEX SUBUNIT 8"/>
    <property type="match status" value="1"/>
</dbReference>
<proteinExistence type="predicted"/>
<organism evidence="1 2">
    <name type="scientific">Polarella glacialis</name>
    <name type="common">Dinoflagellate</name>
    <dbReference type="NCBI Taxonomy" id="89957"/>
    <lineage>
        <taxon>Eukaryota</taxon>
        <taxon>Sar</taxon>
        <taxon>Alveolata</taxon>
        <taxon>Dinophyceae</taxon>
        <taxon>Suessiales</taxon>
        <taxon>Suessiaceae</taxon>
        <taxon>Polarella</taxon>
    </lineage>
</organism>
<name>A0A813IRH5_POLGL</name>
<feature type="non-terminal residue" evidence="1">
    <location>
        <position position="164"/>
    </location>
</feature>
<comment type="caution">
    <text evidence="1">The sequence shown here is derived from an EMBL/GenBank/DDBJ whole genome shotgun (WGS) entry which is preliminary data.</text>
</comment>
<dbReference type="Proteomes" id="UP000626109">
    <property type="component" value="Unassembled WGS sequence"/>
</dbReference>
<reference evidence="1" key="1">
    <citation type="submission" date="2021-02" db="EMBL/GenBank/DDBJ databases">
        <authorList>
            <person name="Dougan E. K."/>
            <person name="Rhodes N."/>
            <person name="Thang M."/>
            <person name="Chan C."/>
        </authorList>
    </citation>
    <scope>NUCLEOTIDE SEQUENCE</scope>
</reference>
<evidence type="ECO:0000313" key="2">
    <source>
        <dbReference type="Proteomes" id="UP000626109"/>
    </source>
</evidence>
<gene>
    <name evidence="1" type="ORF">PGLA2088_LOCUS11595</name>
</gene>
<accession>A0A813IRH5</accession>
<dbReference type="PANTHER" id="PTHR12975">
    <property type="entry name" value="TRANSPORT PROTEIN TRAPP"/>
    <property type="match status" value="1"/>
</dbReference>
<sequence>WGLCTYITGAPRSEWGRCMESAYEHYLQASSVRHAVRAVTLHQAMSCDFKGAALRLMKVNGELADSGLKSALMLEQAGQLYCSAGSPRKGAFHLVLAGHTFNKLGLKRLALNSYRSVVDQYAGKSWFHITDHFHFTMARQAFGLGLLHESMAHFLKLLNSFTSP</sequence>
<dbReference type="AlphaFoldDB" id="A0A813IRH5"/>
<dbReference type="EMBL" id="CAJNNW010013463">
    <property type="protein sequence ID" value="CAE8655413.1"/>
    <property type="molecule type" value="Genomic_DNA"/>
</dbReference>
<dbReference type="GO" id="GO:1990072">
    <property type="term" value="C:TRAPPIII protein complex"/>
    <property type="evidence" value="ECO:0007669"/>
    <property type="project" value="TreeGrafter"/>
</dbReference>
<protein>
    <submittedName>
        <fullName evidence="1">Uncharacterized protein</fullName>
    </submittedName>
</protein>
<feature type="non-terminal residue" evidence="1">
    <location>
        <position position="1"/>
    </location>
</feature>
<dbReference type="InterPro" id="IPR024420">
    <property type="entry name" value="TRAPP_III_complex_Trs85"/>
</dbReference>
<evidence type="ECO:0000313" key="1">
    <source>
        <dbReference type="EMBL" id="CAE8655413.1"/>
    </source>
</evidence>